<dbReference type="RefSeq" id="XP_012766098.1">
    <property type="nucleotide sequence ID" value="XM_012910644.1"/>
</dbReference>
<comment type="similarity">
    <text evidence="1">Belongs to the metallo-beta-lactamase superfamily. RNA-metabolizing metallo-beta-lactamase-like family. CPSF2/YSH1 subfamily.</text>
</comment>
<feature type="domain" description="Beta-Casp" evidence="3">
    <location>
        <begin position="327"/>
        <end position="450"/>
    </location>
</feature>
<evidence type="ECO:0000313" key="4">
    <source>
        <dbReference type="EMBL" id="CDR93912.1"/>
    </source>
</evidence>
<dbReference type="STRING" id="5866.A0A061D1C5"/>
<dbReference type="GO" id="GO:0003723">
    <property type="term" value="F:RNA binding"/>
    <property type="evidence" value="ECO:0007669"/>
    <property type="project" value="UniProtKB-KW"/>
</dbReference>
<dbReference type="PANTHER" id="PTHR45922">
    <property type="entry name" value="CLEAVAGE AND POLYADENYLATION SPECIFICITY FACTOR SUBUNIT 2"/>
    <property type="match status" value="1"/>
</dbReference>
<protein>
    <recommendedName>
        <fullName evidence="1">Cleavage and polyadenylation specificity factor subunit 2</fullName>
    </recommendedName>
    <alternativeName>
        <fullName evidence="1">Cleavage and polyadenylation specificity factor 100 kDa subunit</fullName>
    </alternativeName>
</protein>
<name>A0A061D1C5_BABBI</name>
<dbReference type="SMART" id="SM01027">
    <property type="entry name" value="Beta-Casp"/>
    <property type="match status" value="1"/>
</dbReference>
<feature type="region of interest" description="Disordered" evidence="2">
    <location>
        <begin position="50"/>
        <end position="89"/>
    </location>
</feature>
<dbReference type="Proteomes" id="UP000033188">
    <property type="component" value="Chromosome 1"/>
</dbReference>
<reference evidence="5" key="1">
    <citation type="journal article" date="2014" name="Nucleic Acids Res.">
        <title>The evolutionary dynamics of variant antigen genes in Babesia reveal a history of genomic innovation underlying host-parasite interaction.</title>
        <authorList>
            <person name="Jackson A.P."/>
            <person name="Otto T.D."/>
            <person name="Darby A."/>
            <person name="Ramaprasad A."/>
            <person name="Xia D."/>
            <person name="Echaide I.E."/>
            <person name="Farber M."/>
            <person name="Gahlot S."/>
            <person name="Gamble J."/>
            <person name="Gupta D."/>
            <person name="Gupta Y."/>
            <person name="Jackson L."/>
            <person name="Malandrin L."/>
            <person name="Malas T.B."/>
            <person name="Moussa E."/>
            <person name="Nair M."/>
            <person name="Reid A.J."/>
            <person name="Sanders M."/>
            <person name="Sharma J."/>
            <person name="Tracey A."/>
            <person name="Quail M.A."/>
            <person name="Weir W."/>
            <person name="Wastling J.M."/>
            <person name="Hall N."/>
            <person name="Willadsen P."/>
            <person name="Lingelbach K."/>
            <person name="Shiels B."/>
            <person name="Tait A."/>
            <person name="Berriman M."/>
            <person name="Allred D.R."/>
            <person name="Pain A."/>
        </authorList>
    </citation>
    <scope>NUCLEOTIDE SEQUENCE [LARGE SCALE GENOMIC DNA]</scope>
    <source>
        <strain evidence="5">Bond</strain>
    </source>
</reference>
<feature type="compositionally biased region" description="Polar residues" evidence="2">
    <location>
        <begin position="71"/>
        <end position="85"/>
    </location>
</feature>
<feature type="region of interest" description="Disordered" evidence="2">
    <location>
        <begin position="858"/>
        <end position="905"/>
    </location>
</feature>
<accession>A0A061D1C5</accession>
<dbReference type="OMA" id="CGWSLDF"/>
<keyword evidence="1" id="KW-0694">RNA-binding</keyword>
<dbReference type="Gene3D" id="3.40.50.10890">
    <property type="match status" value="1"/>
</dbReference>
<keyword evidence="1" id="KW-0507">mRNA processing</keyword>
<dbReference type="KEGG" id="bbig:BBBOND_0102410"/>
<dbReference type="OrthoDB" id="64353at2759"/>
<proteinExistence type="inferred from homology"/>
<dbReference type="InterPro" id="IPR027075">
    <property type="entry name" value="CPSF2"/>
</dbReference>
<keyword evidence="1" id="KW-0539">Nucleus</keyword>
<feature type="compositionally biased region" description="Basic residues" evidence="2">
    <location>
        <begin position="56"/>
        <end position="65"/>
    </location>
</feature>
<dbReference type="Pfam" id="PF16661">
    <property type="entry name" value="Lactamase_B_6"/>
    <property type="match status" value="1"/>
</dbReference>
<evidence type="ECO:0000259" key="3">
    <source>
        <dbReference type="SMART" id="SM01027"/>
    </source>
</evidence>
<comment type="subcellular location">
    <subcellularLocation>
        <location evidence="1">Nucleus</location>
    </subcellularLocation>
</comment>
<organism evidence="4 5">
    <name type="scientific">Babesia bigemina</name>
    <dbReference type="NCBI Taxonomy" id="5866"/>
    <lineage>
        <taxon>Eukaryota</taxon>
        <taxon>Sar</taxon>
        <taxon>Alveolata</taxon>
        <taxon>Apicomplexa</taxon>
        <taxon>Aconoidasida</taxon>
        <taxon>Piroplasmida</taxon>
        <taxon>Babesiidae</taxon>
        <taxon>Babesia</taxon>
    </lineage>
</organism>
<dbReference type="Gene3D" id="3.60.15.10">
    <property type="entry name" value="Ribonuclease Z/Hydroxyacylglutathione hydrolase-like"/>
    <property type="match status" value="1"/>
</dbReference>
<evidence type="ECO:0000256" key="2">
    <source>
        <dbReference type="SAM" id="MobiDB-lite"/>
    </source>
</evidence>
<feature type="compositionally biased region" description="Low complexity" evidence="2">
    <location>
        <begin position="867"/>
        <end position="885"/>
    </location>
</feature>
<sequence length="998" mass="108994">MASLLAEPLICGSLLATKVTLRFPLSIFGTSDAHSANGIVKFETPDSAVASSAKGRPQRSSRSTRKTLTSADTNANFSGASTGDSSSEEAPKEQFAEVHVLVNCGWSLDFDQESIALLKLHAKDVDVIAITDGDFEHVGALPVIYSWLHGIRGAAGMPPVLCTEGSYKFARACLVDVLENATFSYKFDDFGMSDLDFLYSGCCKLRYHESYHLTKSTYDWTVHVAFLPLNNGVSIGGAVWKLSVGPRSIVCCPTYRVQPSWYLNGCEIGSLDRADIFLTHEQPKLVEGPQSPQPSECKNMEAILSVVAGTLRSNGSVLIPMDVGPHIIDLLLHLNSVWANSDLQQFPIVVVSPIAVKMVLLFATCLEYMQSDICHNFLRTMWNPIFNLNYIHPVSTLEELRRFSSMPCVFISTCSSLSFGVTSYLFAALCCYERNTVIFTRDSPEVSALMGQYRATGARDAMAGLQHEFTLRLNLEPPDETDAVDMGRFESGSREHKMCIEHADEAYNPAGAAAVGTGDVAMDAFGDELATEFLFKNSRNFTVHNGYVSYMPPAILRDDLESSNKPGDRDLDYGIPYTSVAAAELDQNIAPSAAAAVYVEEPEERAHKPDAFSELEQNPFNAYYMQHVENSAVGAIMFECSGDYGSGSEVQSSAAVSKLVVKRLPLVIKSGLYITHHFRHFHPRCELVSLLSKICPRNIALLPRKNDVGAVACAEMTIRGAIPSCGALHSFDSAAPCKHETGLLSQESLHRQLCIPLDVRQEYVNRSGTLLAAGHLIKEFHGVRVTPANKRAEGGSRMERLMAVLSSIDAWKRHNNPRQVYQAIVRFDCFAGESSSGAEGVLLCSSFWSKRPPQPPRLAICLPGDPTSTTSGGAEGGSAEYSGAAEDQDSMDDGSARAASSPQPLSDEPYAAISHSLRHSVYTGSVGMPTLVRYFEECLPECCTVGSGALNINGNVQISRSDVGYGVQRWEVRGTLDPAFYFARKMLRKLHNRIEPLY</sequence>
<dbReference type="GO" id="GO:0006398">
    <property type="term" value="P:mRNA 3'-end processing by stem-loop binding and cleavage"/>
    <property type="evidence" value="ECO:0007669"/>
    <property type="project" value="InterPro"/>
</dbReference>
<evidence type="ECO:0000313" key="5">
    <source>
        <dbReference type="Proteomes" id="UP000033188"/>
    </source>
</evidence>
<dbReference type="AlphaFoldDB" id="A0A061D1C5"/>
<dbReference type="InterPro" id="IPR036866">
    <property type="entry name" value="RibonucZ/Hydroxyglut_hydro"/>
</dbReference>
<evidence type="ECO:0000256" key="1">
    <source>
        <dbReference type="RuleBase" id="RU365006"/>
    </source>
</evidence>
<dbReference type="GeneID" id="24562453"/>
<keyword evidence="5" id="KW-1185">Reference proteome</keyword>
<dbReference type="InterPro" id="IPR022712">
    <property type="entry name" value="Beta_Casp"/>
</dbReference>
<dbReference type="Pfam" id="PF10996">
    <property type="entry name" value="Beta-Casp"/>
    <property type="match status" value="1"/>
</dbReference>
<dbReference type="PANTHER" id="PTHR45922:SF1">
    <property type="entry name" value="CLEAVAGE AND POLYADENYLATION SPECIFICITY FACTOR SUBUNIT 2"/>
    <property type="match status" value="1"/>
</dbReference>
<dbReference type="VEuPathDB" id="PiroplasmaDB:BBBOND_0102410"/>
<dbReference type="SUPFAM" id="SSF56281">
    <property type="entry name" value="Metallo-hydrolase/oxidoreductase"/>
    <property type="match status" value="1"/>
</dbReference>
<dbReference type="EMBL" id="LK391707">
    <property type="protein sequence ID" value="CDR93912.1"/>
    <property type="molecule type" value="Genomic_DNA"/>
</dbReference>
<gene>
    <name evidence="4" type="ORF">BBBOND_0102410</name>
</gene>
<dbReference type="GO" id="GO:0005847">
    <property type="term" value="C:mRNA cleavage and polyadenylation specificity factor complex"/>
    <property type="evidence" value="ECO:0007669"/>
    <property type="project" value="InterPro"/>
</dbReference>
<dbReference type="InterPro" id="IPR001279">
    <property type="entry name" value="Metallo-B-lactamas"/>
</dbReference>